<dbReference type="OrthoDB" id="5521044at2"/>
<gene>
    <name evidence="3" type="ORF">SOCE26_021220</name>
</gene>
<feature type="region of interest" description="Disordered" evidence="1">
    <location>
        <begin position="252"/>
        <end position="369"/>
    </location>
</feature>
<evidence type="ECO:0000256" key="2">
    <source>
        <dbReference type="SAM" id="Phobius"/>
    </source>
</evidence>
<reference evidence="3 4" key="1">
    <citation type="submission" date="2015-09" db="EMBL/GenBank/DDBJ databases">
        <title>Sorangium comparison.</title>
        <authorList>
            <person name="Zaburannyi N."/>
            <person name="Bunk B."/>
            <person name="Overmann J."/>
            <person name="Mueller R."/>
        </authorList>
    </citation>
    <scope>NUCLEOTIDE SEQUENCE [LARGE SCALE GENOMIC DNA]</scope>
    <source>
        <strain evidence="3 4">So ce26</strain>
    </source>
</reference>
<feature type="compositionally biased region" description="Gly residues" evidence="1">
    <location>
        <begin position="360"/>
        <end position="369"/>
    </location>
</feature>
<sequence length="555" mass="52328">MKQMRTLQGRRLAASVLVAIGCATMWQLMGCSDRPTPQNTGHYGESAGSGTSGTGGNSNAECDADPTTSAEAVIDDCGVFVSASAEAGGDGTKDRPFKSFAEVAANLSTKRRVYACAEAYEESSGIAFSDGVEIYGGFTGCDGGWRWSDEKATLTVTVEEPQPEARSTIALTLNGGENRLRSFNVVANGPLAQGNSSIALLVNGGKAEIINAELAAGDAGDGDPGIPPLDDPTMLNGIEGSKGEAACDGGLHLGKDVPSKQCTTGGSSTGGRGGAGGTATASGGNVTYGPGGTGGSGMPESPRGGAGGVGQTSQSASGACAPGSTGAPGDEGGPGERPGGRGKLDAAGYTGVDGANGKPGTPGQGGGGGGGAMGGEGICGSSGTAVSLIGASGGSGGSGGCGGSGGVGGQAGGSSIAIVILDAEVDLDSVTLTAGDAGHGGQGSNGQGGGEGGAAGGSGSGRGSADPSCAGGVGGLGGRGGPGGGGYGGHSLGIAFKGTAPVGEGITFVVGTEGQGGPGGTDPPADDVAGDNGLSEACWNFDTNSDMGCPDAAQQ</sequence>
<keyword evidence="2" id="KW-0812">Transmembrane</keyword>
<evidence type="ECO:0000256" key="1">
    <source>
        <dbReference type="SAM" id="MobiDB-lite"/>
    </source>
</evidence>
<feature type="compositionally biased region" description="Gly residues" evidence="1">
    <location>
        <begin position="267"/>
        <end position="277"/>
    </location>
</feature>
<keyword evidence="2" id="KW-1133">Transmembrane helix</keyword>
<feature type="region of interest" description="Disordered" evidence="1">
    <location>
        <begin position="508"/>
        <end position="555"/>
    </location>
</feature>
<dbReference type="AlphaFoldDB" id="A0A2L0EN37"/>
<dbReference type="PROSITE" id="PS51257">
    <property type="entry name" value="PROKAR_LIPOPROTEIN"/>
    <property type="match status" value="1"/>
</dbReference>
<feature type="transmembrane region" description="Helical" evidence="2">
    <location>
        <begin position="12"/>
        <end position="29"/>
    </location>
</feature>
<evidence type="ECO:0000313" key="3">
    <source>
        <dbReference type="EMBL" id="AUX40721.1"/>
    </source>
</evidence>
<evidence type="ECO:0008006" key="5">
    <source>
        <dbReference type="Google" id="ProtNLM"/>
    </source>
</evidence>
<accession>A0A2L0EN37</accession>
<evidence type="ECO:0000313" key="4">
    <source>
        <dbReference type="Proteomes" id="UP000238348"/>
    </source>
</evidence>
<dbReference type="EMBL" id="CP012673">
    <property type="protein sequence ID" value="AUX40721.1"/>
    <property type="molecule type" value="Genomic_DNA"/>
</dbReference>
<dbReference type="RefSeq" id="WP_159396826.1">
    <property type="nucleotide sequence ID" value="NZ_CP012673.1"/>
</dbReference>
<feature type="region of interest" description="Disordered" evidence="1">
    <location>
        <begin position="37"/>
        <end position="65"/>
    </location>
</feature>
<keyword evidence="2" id="KW-0472">Membrane</keyword>
<protein>
    <recommendedName>
        <fullName evidence="5">PE-PGRS family protein</fullName>
    </recommendedName>
</protein>
<proteinExistence type="predicted"/>
<dbReference type="Proteomes" id="UP000238348">
    <property type="component" value="Chromosome"/>
</dbReference>
<feature type="region of interest" description="Disordered" evidence="1">
    <location>
        <begin position="434"/>
        <end position="467"/>
    </location>
</feature>
<name>A0A2L0EN37_SORCE</name>
<feature type="compositionally biased region" description="Low complexity" evidence="1">
    <location>
        <begin position="278"/>
        <end position="288"/>
    </location>
</feature>
<organism evidence="3 4">
    <name type="scientific">Sorangium cellulosum</name>
    <name type="common">Polyangium cellulosum</name>
    <dbReference type="NCBI Taxonomy" id="56"/>
    <lineage>
        <taxon>Bacteria</taxon>
        <taxon>Pseudomonadati</taxon>
        <taxon>Myxococcota</taxon>
        <taxon>Polyangia</taxon>
        <taxon>Polyangiales</taxon>
        <taxon>Polyangiaceae</taxon>
        <taxon>Sorangium</taxon>
    </lineage>
</organism>
<feature type="compositionally biased region" description="Gly residues" evidence="1">
    <location>
        <begin position="437"/>
        <end position="462"/>
    </location>
</feature>